<dbReference type="GO" id="GO:0006508">
    <property type="term" value="P:proteolysis"/>
    <property type="evidence" value="ECO:0007669"/>
    <property type="project" value="InterPro"/>
</dbReference>
<dbReference type="EMBL" id="CACVKT020010252">
    <property type="protein sequence ID" value="CAC5425538.1"/>
    <property type="molecule type" value="Genomic_DNA"/>
</dbReference>
<organism evidence="1 2">
    <name type="scientific">Mytilus coruscus</name>
    <name type="common">Sea mussel</name>
    <dbReference type="NCBI Taxonomy" id="42192"/>
    <lineage>
        <taxon>Eukaryota</taxon>
        <taxon>Metazoa</taxon>
        <taxon>Spiralia</taxon>
        <taxon>Lophotrochozoa</taxon>
        <taxon>Mollusca</taxon>
        <taxon>Bivalvia</taxon>
        <taxon>Autobranchia</taxon>
        <taxon>Pteriomorphia</taxon>
        <taxon>Mytilida</taxon>
        <taxon>Mytiloidea</taxon>
        <taxon>Mytilidae</taxon>
        <taxon>Mytilinae</taxon>
        <taxon>Mytilus</taxon>
    </lineage>
</organism>
<dbReference type="SUPFAM" id="SSF50630">
    <property type="entry name" value="Acid proteases"/>
    <property type="match status" value="1"/>
</dbReference>
<protein>
    <recommendedName>
        <fullName evidence="3">Peptidase A2 domain-containing protein</fullName>
    </recommendedName>
</protein>
<reference evidence="1 2" key="1">
    <citation type="submission" date="2020-06" db="EMBL/GenBank/DDBJ databases">
        <authorList>
            <person name="Li R."/>
            <person name="Bekaert M."/>
        </authorList>
    </citation>
    <scope>NUCLEOTIDE SEQUENCE [LARGE SCALE GENOMIC DNA]</scope>
    <source>
        <strain evidence="2">wild</strain>
    </source>
</reference>
<keyword evidence="2" id="KW-1185">Reference proteome</keyword>
<evidence type="ECO:0000313" key="1">
    <source>
        <dbReference type="EMBL" id="CAC5425538.1"/>
    </source>
</evidence>
<proteinExistence type="predicted"/>
<accession>A0A6J8EXZ9</accession>
<name>A0A6J8EXZ9_MYTCO</name>
<dbReference type="AlphaFoldDB" id="A0A6J8EXZ9"/>
<dbReference type="Gene3D" id="2.40.70.10">
    <property type="entry name" value="Acid Proteases"/>
    <property type="match status" value="1"/>
</dbReference>
<dbReference type="CDD" id="cd00303">
    <property type="entry name" value="retropepsin_like"/>
    <property type="match status" value="1"/>
</dbReference>
<gene>
    <name evidence="1" type="ORF">MCOR_57347</name>
</gene>
<dbReference type="InterPro" id="IPR001969">
    <property type="entry name" value="Aspartic_peptidase_AS"/>
</dbReference>
<dbReference type="Proteomes" id="UP000507470">
    <property type="component" value="Unassembled WGS sequence"/>
</dbReference>
<evidence type="ECO:0000313" key="2">
    <source>
        <dbReference type="Proteomes" id="UP000507470"/>
    </source>
</evidence>
<dbReference type="InterPro" id="IPR021109">
    <property type="entry name" value="Peptidase_aspartic_dom_sf"/>
</dbReference>
<dbReference type="GO" id="GO:0004190">
    <property type="term" value="F:aspartic-type endopeptidase activity"/>
    <property type="evidence" value="ECO:0007669"/>
    <property type="project" value="InterPro"/>
</dbReference>
<dbReference type="OrthoDB" id="7614790at2759"/>
<dbReference type="PROSITE" id="PS00141">
    <property type="entry name" value="ASP_PROTEASE"/>
    <property type="match status" value="1"/>
</dbReference>
<evidence type="ECO:0008006" key="3">
    <source>
        <dbReference type="Google" id="ProtNLM"/>
    </source>
</evidence>
<sequence>MDRESNAEFNDRVIQVGKHLDQWDNGLYTNGTISGYKLDFLIDTGSTVSLISNQVQKDISQSSQDVNQEYLSNGIKTNSFNFPNIESPQDVYSLQNVNGTNLTTYGMVNLEFSLRSAIFRHQFIVCDITPDAILGQDFLLVKKIDYRSHILQTENSDIKCWVGENLERPVVC</sequence>